<feature type="transmembrane region" description="Helical" evidence="1">
    <location>
        <begin position="12"/>
        <end position="36"/>
    </location>
</feature>
<protein>
    <recommendedName>
        <fullName evidence="4">Cell envelope integrity protein CreD</fullName>
    </recommendedName>
</protein>
<dbReference type="InterPro" id="IPR010364">
    <property type="entry name" value="Uncharacterised_IM_CreD"/>
</dbReference>
<feature type="transmembrane region" description="Helical" evidence="1">
    <location>
        <begin position="376"/>
        <end position="392"/>
    </location>
</feature>
<feature type="transmembrane region" description="Helical" evidence="1">
    <location>
        <begin position="427"/>
        <end position="445"/>
    </location>
</feature>
<evidence type="ECO:0000313" key="2">
    <source>
        <dbReference type="EMBL" id="OGF41790.1"/>
    </source>
</evidence>
<gene>
    <name evidence="2" type="ORF">A2531_05915</name>
</gene>
<proteinExistence type="predicted"/>
<name>A0A1F5TS43_9BACT</name>
<reference evidence="2 3" key="1">
    <citation type="journal article" date="2016" name="Nat. Commun.">
        <title>Thousands of microbial genomes shed light on interconnected biogeochemical processes in an aquifer system.</title>
        <authorList>
            <person name="Anantharaman K."/>
            <person name="Brown C.T."/>
            <person name="Hug L.A."/>
            <person name="Sharon I."/>
            <person name="Castelle C.J."/>
            <person name="Probst A.J."/>
            <person name="Thomas B.C."/>
            <person name="Singh A."/>
            <person name="Wilkins M.J."/>
            <person name="Karaoz U."/>
            <person name="Brodie E.L."/>
            <person name="Williams K.H."/>
            <person name="Hubbard S.S."/>
            <person name="Banfield J.F."/>
        </authorList>
    </citation>
    <scope>NUCLEOTIDE SEQUENCE [LARGE SCALE GENOMIC DNA]</scope>
</reference>
<evidence type="ECO:0000313" key="3">
    <source>
        <dbReference type="Proteomes" id="UP000177579"/>
    </source>
</evidence>
<sequence>MEKIQKFKSSLSLKLFVVGFLVFILMIPTAMIAILVNERENRQSDAILEVSEKWGRKQMITGPILTVPYKKIYESMVDGNKKRDEVIRYAHFLPESLMVNGEILPETRQRGIYEVVVYNADLNINGEFNVPDFSKWEINPEMVMYDKAFLSLGIPDLRGVKENISLKWNNDELSFIPGIETNDILSSGVSAGVYIDPNDKIKYKYELNLVLNGSRDLEFVPIGRTTEVRLASTWTDPSFQGSFLPNKYNLNENGFSADWKILEINRNFPQSFLGTMTLDEGTNTAFNKYEEAIQVGGVQSSSFGVRLLVVADEYQKTVRALKYAIMILSLTFLILFFFEAINKKRVHALQYILIGLALSLFYVLLLSIAEHLGFDLAYWISVVATLGLIMFYSKSVFAAWRPAMIESLILFFIYSFIFVILQLKDYALLVGSVGLFVILAVVMYVSRKIDWYNLSEK</sequence>
<dbReference type="GO" id="GO:0005886">
    <property type="term" value="C:plasma membrane"/>
    <property type="evidence" value="ECO:0007669"/>
    <property type="project" value="TreeGrafter"/>
</dbReference>
<dbReference type="AlphaFoldDB" id="A0A1F5TS43"/>
<feature type="transmembrane region" description="Helical" evidence="1">
    <location>
        <begin position="323"/>
        <end position="341"/>
    </location>
</feature>
<keyword evidence="1" id="KW-0812">Transmembrane</keyword>
<dbReference type="Pfam" id="PF06123">
    <property type="entry name" value="CreD"/>
    <property type="match status" value="1"/>
</dbReference>
<accession>A0A1F5TS43</accession>
<evidence type="ECO:0008006" key="4">
    <source>
        <dbReference type="Google" id="ProtNLM"/>
    </source>
</evidence>
<evidence type="ECO:0000256" key="1">
    <source>
        <dbReference type="SAM" id="Phobius"/>
    </source>
</evidence>
<dbReference type="Proteomes" id="UP000177579">
    <property type="component" value="Unassembled WGS sequence"/>
</dbReference>
<feature type="transmembrane region" description="Helical" evidence="1">
    <location>
        <begin position="404"/>
        <end position="421"/>
    </location>
</feature>
<dbReference type="PIRSF" id="PIRSF004548">
    <property type="entry name" value="CreD"/>
    <property type="match status" value="1"/>
</dbReference>
<dbReference type="EMBL" id="MFGO01000005">
    <property type="protein sequence ID" value="OGF41790.1"/>
    <property type="molecule type" value="Genomic_DNA"/>
</dbReference>
<feature type="transmembrane region" description="Helical" evidence="1">
    <location>
        <begin position="348"/>
        <end position="370"/>
    </location>
</feature>
<organism evidence="2 3">
    <name type="scientific">Candidatus Falkowbacteria bacterium RIFOXYD2_FULL_34_120</name>
    <dbReference type="NCBI Taxonomy" id="1798007"/>
    <lineage>
        <taxon>Bacteria</taxon>
        <taxon>Candidatus Falkowiibacteriota</taxon>
    </lineage>
</organism>
<comment type="caution">
    <text evidence="2">The sequence shown here is derived from an EMBL/GenBank/DDBJ whole genome shotgun (WGS) entry which is preliminary data.</text>
</comment>
<keyword evidence="1" id="KW-0472">Membrane</keyword>
<dbReference type="PANTHER" id="PTHR30092:SF0">
    <property type="entry name" value="INNER MEMBRANE PROTEIN CRED"/>
    <property type="match status" value="1"/>
</dbReference>
<keyword evidence="1" id="KW-1133">Transmembrane helix</keyword>
<dbReference type="PANTHER" id="PTHR30092">
    <property type="entry name" value="INNER MEMBRANE PROTEIN CRED"/>
    <property type="match status" value="1"/>
</dbReference>
<dbReference type="NCBIfam" id="NF008712">
    <property type="entry name" value="PRK11715.1-1"/>
    <property type="match status" value="1"/>
</dbReference>